<dbReference type="AlphaFoldDB" id="A0A223NRD0"/>
<evidence type="ECO:0008006" key="4">
    <source>
        <dbReference type="Google" id="ProtNLM"/>
    </source>
</evidence>
<dbReference type="PROSITE" id="PS51257">
    <property type="entry name" value="PROKAR_LIPOPROTEIN"/>
    <property type="match status" value="1"/>
</dbReference>
<keyword evidence="1" id="KW-0732">Signal</keyword>
<name>A0A223NRD0_9SPHI</name>
<dbReference type="OrthoDB" id="794197at2"/>
<keyword evidence="3" id="KW-1185">Reference proteome</keyword>
<evidence type="ECO:0000256" key="1">
    <source>
        <dbReference type="SAM" id="SignalP"/>
    </source>
</evidence>
<evidence type="ECO:0000313" key="2">
    <source>
        <dbReference type="EMBL" id="ASU32465.1"/>
    </source>
</evidence>
<sequence length="158" mass="17555">MTRKLLLAVLTFYCLFVVACKKENKNVAQDLFMGAFKNGGNWVAAPNADYFSGKDSLQIIGFKAAGEETLQINLKFRGKGNYAVKQGQAHYYTTIGRDVVTGEYKLDTTNTNNVMVQNFDVYSNIMSGTFELNFVKTYGGGPDKLSFSGGKFYIYVPD</sequence>
<dbReference type="Proteomes" id="UP000215002">
    <property type="component" value="Chromosome"/>
</dbReference>
<dbReference type="RefSeq" id="WP_094569051.1">
    <property type="nucleotide sequence ID" value="NZ_CP022743.1"/>
</dbReference>
<organism evidence="2 3">
    <name type="scientific">Mucilaginibacter xinganensis</name>
    <dbReference type="NCBI Taxonomy" id="1234841"/>
    <lineage>
        <taxon>Bacteria</taxon>
        <taxon>Pseudomonadati</taxon>
        <taxon>Bacteroidota</taxon>
        <taxon>Sphingobacteriia</taxon>
        <taxon>Sphingobacteriales</taxon>
        <taxon>Sphingobacteriaceae</taxon>
        <taxon>Mucilaginibacter</taxon>
    </lineage>
</organism>
<gene>
    <name evidence="2" type="ORF">MuYL_0562</name>
</gene>
<reference evidence="2 3" key="1">
    <citation type="submission" date="2017-08" db="EMBL/GenBank/DDBJ databases">
        <title>Complete genome sequence of Mucilaginibacter sp. strain BJC16-A31.</title>
        <authorList>
            <consortium name="Henan University of Science and Technology"/>
            <person name="You X."/>
        </authorList>
    </citation>
    <scope>NUCLEOTIDE SEQUENCE [LARGE SCALE GENOMIC DNA]</scope>
    <source>
        <strain evidence="2 3">BJC16-A31</strain>
    </source>
</reference>
<accession>A0A223NRD0</accession>
<protein>
    <recommendedName>
        <fullName evidence="4">DUF4847 domain-containing protein</fullName>
    </recommendedName>
</protein>
<evidence type="ECO:0000313" key="3">
    <source>
        <dbReference type="Proteomes" id="UP000215002"/>
    </source>
</evidence>
<dbReference type="KEGG" id="muc:MuYL_0562"/>
<feature type="chain" id="PRO_5013302120" description="DUF4847 domain-containing protein" evidence="1">
    <location>
        <begin position="20"/>
        <end position="158"/>
    </location>
</feature>
<dbReference type="EMBL" id="CP022743">
    <property type="protein sequence ID" value="ASU32465.1"/>
    <property type="molecule type" value="Genomic_DNA"/>
</dbReference>
<feature type="signal peptide" evidence="1">
    <location>
        <begin position="1"/>
        <end position="19"/>
    </location>
</feature>
<proteinExistence type="predicted"/>